<evidence type="ECO:0000313" key="2">
    <source>
        <dbReference type="EMBL" id="PWE13664.1"/>
    </source>
</evidence>
<reference evidence="2 3" key="2">
    <citation type="submission" date="2018-05" db="EMBL/GenBank/DDBJ databases">
        <authorList>
            <person name="Lanie J.A."/>
            <person name="Ng W.-L."/>
            <person name="Kazmierczak K.M."/>
            <person name="Andrzejewski T.M."/>
            <person name="Davidsen T.M."/>
            <person name="Wayne K.J."/>
            <person name="Tettelin H."/>
            <person name="Glass J.I."/>
            <person name="Rusch D."/>
            <person name="Podicherti R."/>
            <person name="Tsui H.-C.T."/>
            <person name="Winkler M.E."/>
        </authorList>
    </citation>
    <scope>NUCLEOTIDE SEQUENCE [LARGE SCALE GENOMIC DNA]</scope>
    <source>
        <strain evidence="2 3">YBY</strain>
    </source>
</reference>
<sequence>MTAPYCSSSPSLNVDCAGKVWTLTLNRPDKRNALSADLVEALIAAVQAAERAQADLLILRGEGRNFSAGFDFSDYEQQSEGDLVLRFVRIETLLQMLAHTPCATLALAHGQNFGAGVDLIAVCRQRVASADARFRMPGLQFGLALGTGRLAALIGGQQAHQLLAGSQVFDAAKAEQLGFIEGIQEPDAWPAVIEQAQQTAGLLDATSRAYLHQLTGCPQQADRDMAALVRSASAPGIKQRIAAFRQAAKS</sequence>
<dbReference type="CDD" id="cd06558">
    <property type="entry name" value="crotonase-like"/>
    <property type="match status" value="1"/>
</dbReference>
<reference evidence="2 3" key="1">
    <citation type="submission" date="2018-05" db="EMBL/GenBank/DDBJ databases">
        <title>Genome Sequence of an Efficient Indole-Degrading Bacterium, Alcaligenes sp.YBY.</title>
        <authorList>
            <person name="Yang B."/>
        </authorList>
    </citation>
    <scope>NUCLEOTIDE SEQUENCE [LARGE SCALE GENOMIC DNA]</scope>
    <source>
        <strain evidence="2 3">YBY</strain>
    </source>
</reference>
<dbReference type="AlphaFoldDB" id="A0A2U2BI15"/>
<dbReference type="Proteomes" id="UP000245216">
    <property type="component" value="Unassembled WGS sequence"/>
</dbReference>
<proteinExistence type="inferred from homology"/>
<keyword evidence="2" id="KW-0413">Isomerase</keyword>
<comment type="caution">
    <text evidence="2">The sequence shown here is derived from an EMBL/GenBank/DDBJ whole genome shotgun (WGS) entry which is preliminary data.</text>
</comment>
<dbReference type="Pfam" id="PF00378">
    <property type="entry name" value="ECH_1"/>
    <property type="match status" value="1"/>
</dbReference>
<comment type="similarity">
    <text evidence="1">Belongs to the enoyl-CoA hydratase/isomerase family.</text>
</comment>
<dbReference type="Gene3D" id="3.90.226.10">
    <property type="entry name" value="2-enoyl-CoA Hydratase, Chain A, domain 1"/>
    <property type="match status" value="1"/>
</dbReference>
<dbReference type="InterPro" id="IPR051683">
    <property type="entry name" value="Enoyl-CoA_Hydratase/Isomerase"/>
</dbReference>
<gene>
    <name evidence="2" type="ORF">DF183_10820</name>
</gene>
<accession>A0A2U2BI15</accession>
<evidence type="ECO:0000313" key="3">
    <source>
        <dbReference type="Proteomes" id="UP000245216"/>
    </source>
</evidence>
<dbReference type="STRING" id="511.UZ73_14295"/>
<dbReference type="EMBL" id="QEXO01000003">
    <property type="protein sequence ID" value="PWE13664.1"/>
    <property type="molecule type" value="Genomic_DNA"/>
</dbReference>
<dbReference type="InterPro" id="IPR029045">
    <property type="entry name" value="ClpP/crotonase-like_dom_sf"/>
</dbReference>
<dbReference type="InterPro" id="IPR001753">
    <property type="entry name" value="Enoyl-CoA_hydra/iso"/>
</dbReference>
<dbReference type="PANTHER" id="PTHR42964">
    <property type="entry name" value="ENOYL-COA HYDRATASE"/>
    <property type="match status" value="1"/>
</dbReference>
<dbReference type="SUPFAM" id="SSF52096">
    <property type="entry name" value="ClpP/crotonase"/>
    <property type="match status" value="1"/>
</dbReference>
<organism evidence="2 3">
    <name type="scientific">Alcaligenes faecalis</name>
    <dbReference type="NCBI Taxonomy" id="511"/>
    <lineage>
        <taxon>Bacteria</taxon>
        <taxon>Pseudomonadati</taxon>
        <taxon>Pseudomonadota</taxon>
        <taxon>Betaproteobacteria</taxon>
        <taxon>Burkholderiales</taxon>
        <taxon>Alcaligenaceae</taxon>
        <taxon>Alcaligenes</taxon>
    </lineage>
</organism>
<dbReference type="PANTHER" id="PTHR42964:SF1">
    <property type="entry name" value="POLYKETIDE BIOSYNTHESIS ENOYL-COA HYDRATASE PKSH-RELATED"/>
    <property type="match status" value="1"/>
</dbReference>
<protein>
    <submittedName>
        <fullName evidence="2">Enoyl-CoA hydratase/isomerase family protein</fullName>
    </submittedName>
</protein>
<evidence type="ECO:0000256" key="1">
    <source>
        <dbReference type="ARBA" id="ARBA00005254"/>
    </source>
</evidence>
<dbReference type="GO" id="GO:0016853">
    <property type="term" value="F:isomerase activity"/>
    <property type="evidence" value="ECO:0007669"/>
    <property type="project" value="UniProtKB-KW"/>
</dbReference>
<name>A0A2U2BI15_ALCFA</name>
<dbReference type="RefSeq" id="WP_109089103.1">
    <property type="nucleotide sequence ID" value="NZ_CP048039.1"/>
</dbReference>